<dbReference type="PROSITE" id="PS51353">
    <property type="entry name" value="ARSC"/>
    <property type="match status" value="1"/>
</dbReference>
<evidence type="ECO:0000256" key="1">
    <source>
        <dbReference type="PROSITE-ProRule" id="PRU01282"/>
    </source>
</evidence>
<name>I8AN37_9BACL</name>
<dbReference type="InterPro" id="IPR006504">
    <property type="entry name" value="Tscrpt_reg_Spx/MgsR"/>
</dbReference>
<evidence type="ECO:0000313" key="2">
    <source>
        <dbReference type="EMBL" id="EIT87144.1"/>
    </source>
</evidence>
<dbReference type="InterPro" id="IPR036249">
    <property type="entry name" value="Thioredoxin-like_sf"/>
</dbReference>
<dbReference type="CDD" id="cd03036">
    <property type="entry name" value="ArsC_like"/>
    <property type="match status" value="1"/>
</dbReference>
<dbReference type="InterPro" id="IPR006660">
    <property type="entry name" value="Arsenate_reductase-like"/>
</dbReference>
<dbReference type="PANTHER" id="PTHR30041:SF8">
    <property type="entry name" value="PROTEIN YFFB"/>
    <property type="match status" value="1"/>
</dbReference>
<dbReference type="Gene3D" id="3.40.30.10">
    <property type="entry name" value="Glutaredoxin"/>
    <property type="match status" value="1"/>
</dbReference>
<accession>I8AN37</accession>
<dbReference type="SUPFAM" id="SSF52833">
    <property type="entry name" value="Thioredoxin-like"/>
    <property type="match status" value="1"/>
</dbReference>
<organism evidence="2 3">
    <name type="scientific">Fictibacillus macauensis ZFHKF-1</name>
    <dbReference type="NCBI Taxonomy" id="1196324"/>
    <lineage>
        <taxon>Bacteria</taxon>
        <taxon>Bacillati</taxon>
        <taxon>Bacillota</taxon>
        <taxon>Bacilli</taxon>
        <taxon>Bacillales</taxon>
        <taxon>Fictibacillaceae</taxon>
        <taxon>Fictibacillus</taxon>
    </lineage>
</organism>
<keyword evidence="3" id="KW-1185">Reference proteome</keyword>
<dbReference type="EMBL" id="AKKV01000019">
    <property type="protein sequence ID" value="EIT87144.1"/>
    <property type="molecule type" value="Genomic_DNA"/>
</dbReference>
<dbReference type="OrthoDB" id="9794155at2"/>
<dbReference type="eggNOG" id="COG1393">
    <property type="taxonomic scope" value="Bacteria"/>
</dbReference>
<dbReference type="STRING" id="1196324.A374_02784"/>
<dbReference type="NCBIfam" id="TIGR01617">
    <property type="entry name" value="arsC_related"/>
    <property type="match status" value="1"/>
</dbReference>
<comment type="caution">
    <text evidence="2">The sequence shown here is derived from an EMBL/GenBank/DDBJ whole genome shotgun (WGS) entry which is preliminary data.</text>
</comment>
<dbReference type="PATRIC" id="fig|1196324.3.peg.562"/>
<evidence type="ECO:0000313" key="3">
    <source>
        <dbReference type="Proteomes" id="UP000004080"/>
    </source>
</evidence>
<dbReference type="Proteomes" id="UP000004080">
    <property type="component" value="Unassembled WGS sequence"/>
</dbReference>
<dbReference type="RefSeq" id="WP_007200656.1">
    <property type="nucleotide sequence ID" value="NZ_AKKV01000019.1"/>
</dbReference>
<sequence length="119" mass="13739">MSITFYQYPKCGTCQKAKKWLEANHITFESVHIVENPPSKEELQQLVALSGLDMKKFFNTSGMKYRELGLKDKLKSASEDEMLDWLASDGMLIKRPIVTDGENVTVGFKEETFEQQWKK</sequence>
<dbReference type="Pfam" id="PF03960">
    <property type="entry name" value="ArsC"/>
    <property type="match status" value="1"/>
</dbReference>
<dbReference type="AlphaFoldDB" id="I8AN37"/>
<protein>
    <submittedName>
        <fullName evidence="2">Arsenate reductase-like protein</fullName>
    </submittedName>
</protein>
<proteinExistence type="inferred from homology"/>
<dbReference type="PANTHER" id="PTHR30041">
    <property type="entry name" value="ARSENATE REDUCTASE"/>
    <property type="match status" value="1"/>
</dbReference>
<reference evidence="2 3" key="1">
    <citation type="journal article" date="2012" name="J. Bacteriol.">
        <title>Genome of Bacillus macauensis ZFHKF-1, a Long-Chain-Forming Bacterium.</title>
        <authorList>
            <person name="Cai L."/>
            <person name="Zhang T."/>
        </authorList>
    </citation>
    <scope>NUCLEOTIDE SEQUENCE [LARGE SCALE GENOMIC DNA]</scope>
    <source>
        <strain evidence="2 3">ZFHKF-1</strain>
    </source>
</reference>
<comment type="similarity">
    <text evidence="1">Belongs to the ArsC family.</text>
</comment>
<gene>
    <name evidence="2" type="ORF">A374_02784</name>
</gene>